<dbReference type="Pfam" id="PF13206">
    <property type="entry name" value="VSG_B"/>
    <property type="match status" value="2"/>
</dbReference>
<evidence type="ECO:0000313" key="12">
    <source>
        <dbReference type="Proteomes" id="UP000000702"/>
    </source>
</evidence>
<keyword evidence="8" id="KW-0449">Lipoprotein</keyword>
<dbReference type="VEuPathDB" id="TriTrypDB:TcIL3000_0_30360"/>
<evidence type="ECO:0000256" key="2">
    <source>
        <dbReference type="ARBA" id="ARBA00004609"/>
    </source>
</evidence>
<evidence type="ECO:0000256" key="1">
    <source>
        <dbReference type="ARBA" id="ARBA00002523"/>
    </source>
</evidence>
<keyword evidence="12" id="KW-1185">Reference proteome</keyword>
<dbReference type="GO" id="GO:0098552">
    <property type="term" value="C:side of membrane"/>
    <property type="evidence" value="ECO:0007669"/>
    <property type="project" value="UniProtKB-KW"/>
</dbReference>
<dbReference type="EMBL" id="CAEQ01000579">
    <property type="protein sequence ID" value="CCD12122.1"/>
    <property type="molecule type" value="Genomic_DNA"/>
</dbReference>
<feature type="signal peptide" evidence="9">
    <location>
        <begin position="1"/>
        <end position="21"/>
    </location>
</feature>
<evidence type="ECO:0000256" key="4">
    <source>
        <dbReference type="ARBA" id="ARBA00022622"/>
    </source>
</evidence>
<evidence type="ECO:0000256" key="9">
    <source>
        <dbReference type="SAM" id="SignalP"/>
    </source>
</evidence>
<feature type="domain" description="Trypanosome variant surface glycoprotein B-type N-terminal" evidence="10">
    <location>
        <begin position="100"/>
        <end position="194"/>
    </location>
</feature>
<organism evidence="11 12">
    <name type="scientific">Trypanosoma congolense (strain IL3000)</name>
    <dbReference type="NCBI Taxonomy" id="1068625"/>
    <lineage>
        <taxon>Eukaryota</taxon>
        <taxon>Discoba</taxon>
        <taxon>Euglenozoa</taxon>
        <taxon>Kinetoplastea</taxon>
        <taxon>Metakinetoplastina</taxon>
        <taxon>Trypanosomatida</taxon>
        <taxon>Trypanosomatidae</taxon>
        <taxon>Trypanosoma</taxon>
        <taxon>Nannomonas</taxon>
    </lineage>
</organism>
<reference evidence="11 12" key="2">
    <citation type="journal article" date="2012" name="Proc. Natl. Acad. Sci. U.S.A.">
        <title>Antigenic diversity is generated by distinct evolutionary mechanisms in African trypanosome species.</title>
        <authorList>
            <person name="Jackson A.P."/>
            <person name="Berry A."/>
            <person name="Aslett M."/>
            <person name="Allison H.C."/>
            <person name="Burton P."/>
            <person name="Vavrova-Anderson J."/>
            <person name="Brown R."/>
            <person name="Browne H."/>
            <person name="Corton N."/>
            <person name="Hauser H."/>
            <person name="Gamble J."/>
            <person name="Gilderthorp R."/>
            <person name="Marcello L."/>
            <person name="McQuillan J."/>
            <person name="Otto T.D."/>
            <person name="Quail M.A."/>
            <person name="Sanders M.J."/>
            <person name="van Tonder A."/>
            <person name="Ginger M.L."/>
            <person name="Field M.C."/>
            <person name="Barry J.D."/>
            <person name="Hertz-Fowler C."/>
            <person name="Berriman M."/>
        </authorList>
    </citation>
    <scope>NUCLEOTIDE SEQUENCE [LARGE SCALE GENOMIC DNA]</scope>
    <source>
        <strain evidence="11 12">IL3000</strain>
    </source>
</reference>
<reference evidence="12" key="1">
    <citation type="submission" date="2011-07" db="EMBL/GenBank/DDBJ databases">
        <title>Divergent evolution of antigenic variation in African trypanosomes.</title>
        <authorList>
            <person name="Jackson A.P."/>
            <person name="Berry A."/>
            <person name="Allison H.C."/>
            <person name="Burton P."/>
            <person name="Anderson J."/>
            <person name="Aslett M."/>
            <person name="Brown R."/>
            <person name="Corton N."/>
            <person name="Harris D."/>
            <person name="Hauser H."/>
            <person name="Gamble J."/>
            <person name="Gilderthorp R."/>
            <person name="McQuillan J."/>
            <person name="Quail M.A."/>
            <person name="Sanders M."/>
            <person name="Van Tonder A."/>
            <person name="Ginger M.L."/>
            <person name="Donelson J.E."/>
            <person name="Field M.C."/>
            <person name="Barry J.D."/>
            <person name="Berriman M."/>
            <person name="Hertz-Fowler C."/>
        </authorList>
    </citation>
    <scope>NUCLEOTIDE SEQUENCE [LARGE SCALE GENOMIC DNA]</scope>
    <source>
        <strain evidence="12">IL3000</strain>
    </source>
</reference>
<accession>F9W4M8</accession>
<sequence length="195" mass="21298">MACFVNMIVVVIFSLFGCARGNNGAEVRATDNAEQFALLCRIYNVAKNPPIHHVDLQDPNKIVKEIDALNASFVEPNLFNETEEPGNSSNPTLKPIITREAAVAQAIISRITQKANSILEKIKRVNITERIEKVNTEFARVIFGDEGSESNLCNGALKDVTDRGEACGTSGLTSKGNRAGNNLIVDFFCLCAQRK</sequence>
<evidence type="ECO:0000259" key="10">
    <source>
        <dbReference type="Pfam" id="PF13206"/>
    </source>
</evidence>
<evidence type="ECO:0000256" key="8">
    <source>
        <dbReference type="ARBA" id="ARBA00023288"/>
    </source>
</evidence>
<keyword evidence="7" id="KW-0325">Glycoprotein</keyword>
<comment type="caution">
    <text evidence="11">The sequence shown here is derived from an EMBL/GenBank/DDBJ whole genome shotgun (WGS) entry which is preliminary data.</text>
</comment>
<name>F9W4M8_TRYCI</name>
<keyword evidence="4" id="KW-0336">GPI-anchor</keyword>
<dbReference type="Proteomes" id="UP000000702">
    <property type="component" value="Unassembled WGS sequence"/>
</dbReference>
<feature type="chain" id="PRO_5003394683" evidence="9">
    <location>
        <begin position="22"/>
        <end position="195"/>
    </location>
</feature>
<evidence type="ECO:0000256" key="3">
    <source>
        <dbReference type="ARBA" id="ARBA00022475"/>
    </source>
</evidence>
<keyword evidence="3" id="KW-1003">Cell membrane</keyword>
<gene>
    <name evidence="11" type="ORF">TCIL3000_0_30360</name>
</gene>
<protein>
    <submittedName>
        <fullName evidence="11">WGS project CAEQ00000000 data, annotated contig 1204</fullName>
    </submittedName>
</protein>
<evidence type="ECO:0000256" key="5">
    <source>
        <dbReference type="ARBA" id="ARBA00022729"/>
    </source>
</evidence>
<dbReference type="InterPro" id="IPR025932">
    <property type="entry name" value="Trypano_VSG_B_N_dom"/>
</dbReference>
<evidence type="ECO:0000313" key="11">
    <source>
        <dbReference type="EMBL" id="CCD12122.1"/>
    </source>
</evidence>
<evidence type="ECO:0000256" key="7">
    <source>
        <dbReference type="ARBA" id="ARBA00023180"/>
    </source>
</evidence>
<feature type="domain" description="Trypanosome variant surface glycoprotein B-type N-terminal" evidence="10">
    <location>
        <begin position="21"/>
        <end position="88"/>
    </location>
</feature>
<keyword evidence="5 9" id="KW-0732">Signal</keyword>
<keyword evidence="6" id="KW-0472">Membrane</keyword>
<proteinExistence type="predicted"/>
<feature type="non-terminal residue" evidence="11">
    <location>
        <position position="195"/>
    </location>
</feature>
<evidence type="ECO:0000256" key="6">
    <source>
        <dbReference type="ARBA" id="ARBA00023136"/>
    </source>
</evidence>
<dbReference type="GO" id="GO:0005886">
    <property type="term" value="C:plasma membrane"/>
    <property type="evidence" value="ECO:0007669"/>
    <property type="project" value="UniProtKB-SubCell"/>
</dbReference>
<comment type="subcellular location">
    <subcellularLocation>
        <location evidence="2">Cell membrane</location>
        <topology evidence="2">Lipid-anchor</topology>
        <topology evidence="2">GPI-anchor</topology>
    </subcellularLocation>
</comment>
<comment type="function">
    <text evidence="1">VSG forms a coat on the surface of the parasite. The trypanosome evades the immune response of the host by expressing a series of antigenically distinct VSGs from an estimated 1000 VSG genes.</text>
</comment>
<dbReference type="AlphaFoldDB" id="F9W4M8"/>